<evidence type="ECO:0000313" key="3">
    <source>
        <dbReference type="Proteomes" id="UP000222542"/>
    </source>
</evidence>
<dbReference type="Proteomes" id="UP000222542">
    <property type="component" value="Unassembled WGS sequence"/>
</dbReference>
<reference evidence="2 3" key="1">
    <citation type="journal article" date="2014" name="Nat. Genet.">
        <title>Genome sequence of the hot pepper provides insights into the evolution of pungency in Capsicum species.</title>
        <authorList>
            <person name="Kim S."/>
            <person name="Park M."/>
            <person name="Yeom S.I."/>
            <person name="Kim Y.M."/>
            <person name="Lee J.M."/>
            <person name="Lee H.A."/>
            <person name="Seo E."/>
            <person name="Choi J."/>
            <person name="Cheong K."/>
            <person name="Kim K.T."/>
            <person name="Jung K."/>
            <person name="Lee G.W."/>
            <person name="Oh S.K."/>
            <person name="Bae C."/>
            <person name="Kim S.B."/>
            <person name="Lee H.Y."/>
            <person name="Kim S.Y."/>
            <person name="Kim M.S."/>
            <person name="Kang B.C."/>
            <person name="Jo Y.D."/>
            <person name="Yang H.B."/>
            <person name="Jeong H.J."/>
            <person name="Kang W.H."/>
            <person name="Kwon J.K."/>
            <person name="Shin C."/>
            <person name="Lim J.Y."/>
            <person name="Park J.H."/>
            <person name="Huh J.H."/>
            <person name="Kim J.S."/>
            <person name="Kim B.D."/>
            <person name="Cohen O."/>
            <person name="Paran I."/>
            <person name="Suh M.C."/>
            <person name="Lee S.B."/>
            <person name="Kim Y.K."/>
            <person name="Shin Y."/>
            <person name="Noh S.J."/>
            <person name="Park J."/>
            <person name="Seo Y.S."/>
            <person name="Kwon S.Y."/>
            <person name="Kim H.A."/>
            <person name="Park J.M."/>
            <person name="Kim H.J."/>
            <person name="Choi S.B."/>
            <person name="Bosland P.W."/>
            <person name="Reeves G."/>
            <person name="Jo S.H."/>
            <person name="Lee B.W."/>
            <person name="Cho H.T."/>
            <person name="Choi H.S."/>
            <person name="Lee M.S."/>
            <person name="Yu Y."/>
            <person name="Do Choi Y."/>
            <person name="Park B.S."/>
            <person name="van Deynze A."/>
            <person name="Ashrafi H."/>
            <person name="Hill T."/>
            <person name="Kim W.T."/>
            <person name="Pai H.S."/>
            <person name="Ahn H.K."/>
            <person name="Yeam I."/>
            <person name="Giovannoni J.J."/>
            <person name="Rose J.K."/>
            <person name="Sorensen I."/>
            <person name="Lee S.J."/>
            <person name="Kim R.W."/>
            <person name="Choi I.Y."/>
            <person name="Choi B.S."/>
            <person name="Lim J.S."/>
            <person name="Lee Y.H."/>
            <person name="Choi D."/>
        </authorList>
    </citation>
    <scope>NUCLEOTIDE SEQUENCE [LARGE SCALE GENOMIC DNA]</scope>
    <source>
        <strain evidence="3">cv. CM334</strain>
    </source>
</reference>
<evidence type="ECO:0000256" key="1">
    <source>
        <dbReference type="SAM" id="Coils"/>
    </source>
</evidence>
<comment type="caution">
    <text evidence="2">The sequence shown here is derived from an EMBL/GenBank/DDBJ whole genome shotgun (WGS) entry which is preliminary data.</text>
</comment>
<keyword evidence="3" id="KW-1185">Reference proteome</keyword>
<name>A0A2G2XY61_CAPAN</name>
<accession>A0A2G2XY61</accession>
<reference evidence="2 3" key="2">
    <citation type="journal article" date="2017" name="Genome Biol.">
        <title>New reference genome sequences of hot pepper reveal the massive evolution of plant disease-resistance genes by retroduplication.</title>
        <authorList>
            <person name="Kim S."/>
            <person name="Park J."/>
            <person name="Yeom S.I."/>
            <person name="Kim Y.M."/>
            <person name="Seo E."/>
            <person name="Kim K.T."/>
            <person name="Kim M.S."/>
            <person name="Lee J.M."/>
            <person name="Cheong K."/>
            <person name="Shin H.S."/>
            <person name="Kim S.B."/>
            <person name="Han K."/>
            <person name="Lee J."/>
            <person name="Park M."/>
            <person name="Lee H.A."/>
            <person name="Lee H.Y."/>
            <person name="Lee Y."/>
            <person name="Oh S."/>
            <person name="Lee J.H."/>
            <person name="Choi E."/>
            <person name="Choi E."/>
            <person name="Lee S.E."/>
            <person name="Jeon J."/>
            <person name="Kim H."/>
            <person name="Choi G."/>
            <person name="Song H."/>
            <person name="Lee J."/>
            <person name="Lee S.C."/>
            <person name="Kwon J.K."/>
            <person name="Lee H.Y."/>
            <person name="Koo N."/>
            <person name="Hong Y."/>
            <person name="Kim R.W."/>
            <person name="Kang W.H."/>
            <person name="Huh J.H."/>
            <person name="Kang B.C."/>
            <person name="Yang T.J."/>
            <person name="Lee Y.H."/>
            <person name="Bennetzen J.L."/>
            <person name="Choi D."/>
        </authorList>
    </citation>
    <scope>NUCLEOTIDE SEQUENCE [LARGE SCALE GENOMIC DNA]</scope>
    <source>
        <strain evidence="3">cv. CM334</strain>
    </source>
</reference>
<dbReference type="AlphaFoldDB" id="A0A2G2XY61"/>
<keyword evidence="1" id="KW-0175">Coiled coil</keyword>
<evidence type="ECO:0000313" key="2">
    <source>
        <dbReference type="EMBL" id="PHT62271.1"/>
    </source>
</evidence>
<sequence>MEDLQEKQKQKSEMQKKLDRLKDNLTFEKQNLKVANYDCDKFRSLCNEKDAELQVFVKCY</sequence>
<organism evidence="2 3">
    <name type="scientific">Capsicum annuum</name>
    <name type="common">Capsicum pepper</name>
    <dbReference type="NCBI Taxonomy" id="4072"/>
    <lineage>
        <taxon>Eukaryota</taxon>
        <taxon>Viridiplantae</taxon>
        <taxon>Streptophyta</taxon>
        <taxon>Embryophyta</taxon>
        <taxon>Tracheophyta</taxon>
        <taxon>Spermatophyta</taxon>
        <taxon>Magnoliopsida</taxon>
        <taxon>eudicotyledons</taxon>
        <taxon>Gunneridae</taxon>
        <taxon>Pentapetalae</taxon>
        <taxon>asterids</taxon>
        <taxon>lamiids</taxon>
        <taxon>Solanales</taxon>
        <taxon>Solanaceae</taxon>
        <taxon>Solanoideae</taxon>
        <taxon>Capsiceae</taxon>
        <taxon>Capsicum</taxon>
    </lineage>
</organism>
<dbReference type="Gramene" id="PHT62271">
    <property type="protein sequence ID" value="PHT62271"/>
    <property type="gene ID" value="T459_33882"/>
</dbReference>
<feature type="coiled-coil region" evidence="1">
    <location>
        <begin position="4"/>
        <end position="31"/>
    </location>
</feature>
<dbReference type="OMA" id="EMAFYEC"/>
<dbReference type="EMBL" id="AYRZ02000088">
    <property type="protein sequence ID" value="PHT62271.1"/>
    <property type="molecule type" value="Genomic_DNA"/>
</dbReference>
<proteinExistence type="predicted"/>
<protein>
    <submittedName>
        <fullName evidence="2">Uncharacterized protein</fullName>
    </submittedName>
</protein>
<gene>
    <name evidence="2" type="ORF">T459_33882</name>
</gene>